<accession>A0A3R5WBL1</accession>
<reference evidence="1 2" key="1">
    <citation type="submission" date="2018-08" db="EMBL/GenBank/DDBJ databases">
        <title>A genome reference for cultivated species of the human gut microbiota.</title>
        <authorList>
            <person name="Zou Y."/>
            <person name="Xue W."/>
            <person name="Luo G."/>
        </authorList>
    </citation>
    <scope>NUCLEOTIDE SEQUENCE [LARGE SCALE GENOMIC DNA]</scope>
    <source>
        <strain evidence="1 2">AF24-4</strain>
    </source>
</reference>
<evidence type="ECO:0000313" key="1">
    <source>
        <dbReference type="EMBL" id="RGR63787.1"/>
    </source>
</evidence>
<organism evidence="1 2">
    <name type="scientific">Roseburia inulinivorans</name>
    <dbReference type="NCBI Taxonomy" id="360807"/>
    <lineage>
        <taxon>Bacteria</taxon>
        <taxon>Bacillati</taxon>
        <taxon>Bacillota</taxon>
        <taxon>Clostridia</taxon>
        <taxon>Lachnospirales</taxon>
        <taxon>Lachnospiraceae</taxon>
        <taxon>Roseburia</taxon>
    </lineage>
</organism>
<dbReference type="RefSeq" id="WP_118127517.1">
    <property type="nucleotide sequence ID" value="NZ_JBBNGM010000034.1"/>
</dbReference>
<comment type="caution">
    <text evidence="1">The sequence shown here is derived from an EMBL/GenBank/DDBJ whole genome shotgun (WGS) entry which is preliminary data.</text>
</comment>
<proteinExistence type="predicted"/>
<protein>
    <submittedName>
        <fullName evidence="1">Uncharacterized protein</fullName>
    </submittedName>
</protein>
<dbReference type="Proteomes" id="UP000285820">
    <property type="component" value="Unassembled WGS sequence"/>
</dbReference>
<dbReference type="AlphaFoldDB" id="A0A3R5WBL1"/>
<name>A0A3R5WBL1_9FIRM</name>
<sequence>MVRGAGKTEDGLVRYNEKVNKLGDDLRELYETIRVNVDEEEQWKVFDFVEDSFWKNWKSVTISMTSTVTICICLTNMM</sequence>
<evidence type="ECO:0000313" key="2">
    <source>
        <dbReference type="Proteomes" id="UP000285820"/>
    </source>
</evidence>
<gene>
    <name evidence="1" type="ORF">DWY29_16735</name>
</gene>
<dbReference type="EMBL" id="QRUN01000052">
    <property type="protein sequence ID" value="RGR63787.1"/>
    <property type="molecule type" value="Genomic_DNA"/>
</dbReference>